<protein>
    <recommendedName>
        <fullName evidence="4">Secreted protein</fullName>
    </recommendedName>
</protein>
<evidence type="ECO:0008006" key="4">
    <source>
        <dbReference type="Google" id="ProtNLM"/>
    </source>
</evidence>
<reference evidence="2" key="1">
    <citation type="submission" date="2023-06" db="EMBL/GenBank/DDBJ databases">
        <title>Genome-scale phylogeny and comparative genomics of the fungal order Sordariales.</title>
        <authorList>
            <consortium name="Lawrence Berkeley National Laboratory"/>
            <person name="Hensen N."/>
            <person name="Bonometti L."/>
            <person name="Westerberg I."/>
            <person name="Brannstrom I.O."/>
            <person name="Guillou S."/>
            <person name="Cros-Aarteil S."/>
            <person name="Calhoun S."/>
            <person name="Haridas S."/>
            <person name="Kuo A."/>
            <person name="Mondo S."/>
            <person name="Pangilinan J."/>
            <person name="Riley R."/>
            <person name="LaButti K."/>
            <person name="Andreopoulos B."/>
            <person name="Lipzen A."/>
            <person name="Chen C."/>
            <person name="Yanf M."/>
            <person name="Daum C."/>
            <person name="Ng V."/>
            <person name="Clum A."/>
            <person name="Steindorff A."/>
            <person name="Ohm R."/>
            <person name="Martin F."/>
            <person name="Silar P."/>
            <person name="Natvig D."/>
            <person name="Lalanne C."/>
            <person name="Gautier V."/>
            <person name="Ament-velasquez S.L."/>
            <person name="Kruys A."/>
            <person name="Hutchinson M.I."/>
            <person name="Powell A.J."/>
            <person name="Barry K."/>
            <person name="Miller A.N."/>
            <person name="Grigoriev I.V."/>
            <person name="Debuchy R."/>
            <person name="Gladieux P."/>
            <person name="Thoren M.H."/>
            <person name="Johannesson H."/>
        </authorList>
    </citation>
    <scope>NUCLEOTIDE SEQUENCE</scope>
    <source>
        <strain evidence="2">SMH2392-1A</strain>
    </source>
</reference>
<accession>A0AA40ATV0</accession>
<dbReference type="EMBL" id="JAUIRO010000003">
    <property type="protein sequence ID" value="KAK0721900.1"/>
    <property type="molecule type" value="Genomic_DNA"/>
</dbReference>
<dbReference type="Proteomes" id="UP001172101">
    <property type="component" value="Unassembled WGS sequence"/>
</dbReference>
<keyword evidence="3" id="KW-1185">Reference proteome</keyword>
<evidence type="ECO:0000313" key="3">
    <source>
        <dbReference type="Proteomes" id="UP001172101"/>
    </source>
</evidence>
<dbReference type="RefSeq" id="XP_060297824.1">
    <property type="nucleotide sequence ID" value="XM_060441557.1"/>
</dbReference>
<evidence type="ECO:0000313" key="2">
    <source>
        <dbReference type="EMBL" id="KAK0721900.1"/>
    </source>
</evidence>
<feature type="chain" id="PRO_5041202877" description="Secreted protein" evidence="1">
    <location>
        <begin position="28"/>
        <end position="72"/>
    </location>
</feature>
<name>A0AA40ATV0_9PEZI</name>
<dbReference type="GeneID" id="85324827"/>
<proteinExistence type="predicted"/>
<comment type="caution">
    <text evidence="2">The sequence shown here is derived from an EMBL/GenBank/DDBJ whole genome shotgun (WGS) entry which is preliminary data.</text>
</comment>
<evidence type="ECO:0000256" key="1">
    <source>
        <dbReference type="SAM" id="SignalP"/>
    </source>
</evidence>
<sequence>MHVGSHSSPRDILAILAVWALWAVVQGRLRGQSLVPGQGVKLRALMRVPPTFSYHPPVGPWQLPTQGRLFVL</sequence>
<feature type="signal peptide" evidence="1">
    <location>
        <begin position="1"/>
        <end position="27"/>
    </location>
</feature>
<gene>
    <name evidence="2" type="ORF">B0T26DRAFT_700628</name>
</gene>
<keyword evidence="1" id="KW-0732">Signal</keyword>
<organism evidence="2 3">
    <name type="scientific">Lasiosphaeria miniovina</name>
    <dbReference type="NCBI Taxonomy" id="1954250"/>
    <lineage>
        <taxon>Eukaryota</taxon>
        <taxon>Fungi</taxon>
        <taxon>Dikarya</taxon>
        <taxon>Ascomycota</taxon>
        <taxon>Pezizomycotina</taxon>
        <taxon>Sordariomycetes</taxon>
        <taxon>Sordariomycetidae</taxon>
        <taxon>Sordariales</taxon>
        <taxon>Lasiosphaeriaceae</taxon>
        <taxon>Lasiosphaeria</taxon>
    </lineage>
</organism>
<dbReference type="AlphaFoldDB" id="A0AA40ATV0"/>